<comment type="caution">
    <text evidence="4">The sequence shown here is derived from an EMBL/GenBank/DDBJ whole genome shotgun (WGS) entry which is preliminary data.</text>
</comment>
<dbReference type="SUPFAM" id="SSF141066">
    <property type="entry name" value="ICP-like"/>
    <property type="match status" value="1"/>
</dbReference>
<dbReference type="Gene3D" id="2.60.40.2020">
    <property type="match status" value="1"/>
</dbReference>
<dbReference type="AlphaFoldDB" id="A0A3R7MAP9"/>
<reference evidence="4 5" key="1">
    <citation type="journal article" date="2018" name="BMC Genomics">
        <title>Genomic comparison of Trypanosoma conorhini and Trypanosoma rangeli to Trypanosoma cruzi strains of high and low virulence.</title>
        <authorList>
            <person name="Bradwell K.R."/>
            <person name="Koparde V.N."/>
            <person name="Matveyev A.V."/>
            <person name="Serrano M.G."/>
            <person name="Alves J.M."/>
            <person name="Parikh H."/>
            <person name="Huang B."/>
            <person name="Lee V."/>
            <person name="Espinosa-Alvarez O."/>
            <person name="Ortiz P.A."/>
            <person name="Costa-Martins A.G."/>
            <person name="Teixeira M.M."/>
            <person name="Buck G.A."/>
        </authorList>
    </citation>
    <scope>NUCLEOTIDE SEQUENCE [LARGE SCALE GENOMIC DNA]</scope>
    <source>
        <strain evidence="4 5">AM80</strain>
    </source>
</reference>
<gene>
    <name evidence="4" type="ORF">TraAM80_08297</name>
</gene>
<dbReference type="GeneID" id="40332230"/>
<keyword evidence="2" id="KW-0789">Thiol protease inhibitor</keyword>
<organism evidence="4 5">
    <name type="scientific">Trypanosoma rangeli</name>
    <dbReference type="NCBI Taxonomy" id="5698"/>
    <lineage>
        <taxon>Eukaryota</taxon>
        <taxon>Discoba</taxon>
        <taxon>Euglenozoa</taxon>
        <taxon>Kinetoplastea</taxon>
        <taxon>Metakinetoplastina</taxon>
        <taxon>Trypanosomatida</taxon>
        <taxon>Trypanosomatidae</taxon>
        <taxon>Trypanosoma</taxon>
        <taxon>Herpetosoma</taxon>
    </lineage>
</organism>
<evidence type="ECO:0000313" key="4">
    <source>
        <dbReference type="EMBL" id="RNE99224.1"/>
    </source>
</evidence>
<dbReference type="PANTHER" id="PTHR36530">
    <property type="entry name" value="INHIBITOR OF CYSTEINE PEPTIDASE"/>
    <property type="match status" value="1"/>
</dbReference>
<protein>
    <submittedName>
        <fullName evidence="4">Cysteine peptidase inhibitor</fullName>
    </submittedName>
</protein>
<dbReference type="InterPro" id="IPR052781">
    <property type="entry name" value="Cys_protease_inhibitor_I42"/>
</dbReference>
<dbReference type="Proteomes" id="UP000283634">
    <property type="component" value="Unassembled WGS sequence"/>
</dbReference>
<name>A0A3R7MAP9_TRYRA</name>
<dbReference type="Pfam" id="PF09394">
    <property type="entry name" value="Inhibitor_I42"/>
    <property type="match status" value="1"/>
</dbReference>
<evidence type="ECO:0000259" key="3">
    <source>
        <dbReference type="Pfam" id="PF09394"/>
    </source>
</evidence>
<keyword evidence="1" id="KW-0646">Protease inhibitor</keyword>
<dbReference type="EMBL" id="MKGL01000401">
    <property type="protein sequence ID" value="RNE99224.1"/>
    <property type="molecule type" value="Genomic_DNA"/>
</dbReference>
<dbReference type="InterPro" id="IPR018990">
    <property type="entry name" value="Prot_inh_I42_chagasin"/>
</dbReference>
<dbReference type="OrthoDB" id="238326at2759"/>
<accession>A0A3R7MAP9</accession>
<evidence type="ECO:0000256" key="1">
    <source>
        <dbReference type="ARBA" id="ARBA00022690"/>
    </source>
</evidence>
<dbReference type="VEuPathDB" id="TriTrypDB:TRSC58_03173"/>
<dbReference type="GO" id="GO:0004869">
    <property type="term" value="F:cysteine-type endopeptidase inhibitor activity"/>
    <property type="evidence" value="ECO:0007669"/>
    <property type="project" value="UniProtKB-KW"/>
</dbReference>
<dbReference type="RefSeq" id="XP_029235077.1">
    <property type="nucleotide sequence ID" value="XM_029385049.1"/>
</dbReference>
<proteinExistence type="predicted"/>
<dbReference type="OMA" id="TGYMWTR"/>
<evidence type="ECO:0000313" key="5">
    <source>
        <dbReference type="Proteomes" id="UP000283634"/>
    </source>
</evidence>
<dbReference type="InterPro" id="IPR036331">
    <property type="entry name" value="Chagasin-like_sf"/>
</dbReference>
<sequence>MPEKLTKTDNGKTVTVAVGETVEVELPSNPTTGFSWMFENRKKDDPENKALTVTNSYVAPDAKLIGAGGKELFRVTSNSPGLHEVTLVYMRSWVGPRPDSERFTVRIKVN</sequence>
<dbReference type="PANTHER" id="PTHR36530:SF1">
    <property type="entry name" value="AMOEBIASIN-1"/>
    <property type="match status" value="1"/>
</dbReference>
<keyword evidence="5" id="KW-1185">Reference proteome</keyword>
<evidence type="ECO:0000256" key="2">
    <source>
        <dbReference type="ARBA" id="ARBA00022704"/>
    </source>
</evidence>
<feature type="domain" description="Proteinase inhibitor I42 chagasin" evidence="3">
    <location>
        <begin position="15"/>
        <end position="107"/>
    </location>
</feature>